<sequence length="1769" mass="197698">MSSVSNIDLKADSNDKQGTRIVHPVLVKRVTKEKVVSSENCKQSVEQTEENVLSTLPIDNRACSNVENLSPSQKALKNTKVKTGYSKQQLSNKMIDITMLSKQDAEHLEGNGEIKTSSSATSMSDGQSSSATTKGWKQCLCFPPYSPSSSQSLAISLAPVHAYQIKLKRTSKSTVVRRTIPGKNPVFCETRSGSEGVSDREEEYNNITEKNKKSSVDQKRFYQRKFSGFSGIKLPVGRLFKFLRPPLQRRNSCPVLSISEQKSGVKVNGTPDAKTETELTASKVSSNGDVNNQQNLSCRLTKWTSHSELLQSELKHQNISREKISNNGEIGNISVRNSCRKESDITEVREKSGNLISSLKVRSDNSLDESETRNYIRNFGTKAYKVSKTETTDGFTEPFIVEKTVIIVSESNPEYSYNSNEKLYENHINSNYISNIDTSTSSMNNALIYLEAQKRNNTSNISNINNKEDASSIDQVKVINSLPFQSDQDFKIELDHLSQYPHLQASTNVVEVHAERLHESNAVHGTQQKTQENECNNFNGLEKVESNLKNDSTNNSFCTIRFTQGNVPSNLVSNCSTTISKRDTNIENGQLSKFPKSECSIINNSNSEYKANGTLAVLQNKDKINENSYCHDSSDVPTKHGNENHANHEPIYAVVKKFSSNNTHFLNTFVPDNCYETGVDSSYIAEAYKIHENSSNRTLACFGCRETVKTSLNTRDQLKINPALYICEVNNSFLIQNNDHGKTGNIYLSNEPNQNSSVQLSNNTANVCTNLENPRVFYQESKTTEQQIRTDNQQLISIICSPDDKNTPFCEVNTPLDSNTKVNTENGVCLKNDVLDFGENSSNSSISDLQNGQINECYNVKLDAPEEVIVAGFHDFCHTMLSLEESNEMQETGTIKRRPGYKNGKSKISTKTNTMNSENSSENLSRNESLNIQTLKLSTDETTTLDYEKQNSIICRTSTPSEEETSSISDKLLEEIQNSKSLDKMSIKDPDVIDAIRTLDNSLMEISDSTMEQEADNFSHELKFSSSENNEKPNIKGPPKISKEDKIQCDNLIEELMLEDISKRVSNIPESSDSSSVLRRGIAVTISNLNTKQISSDLRDTQCLGTGKSGYDQIRHAENNDYWLSAKLSNSLKVGSISDVNSCKDDISSDTCASDFCDPEEEMKKVNQISNPQGDTYPFPASIITESPNAVYPLQVSIDHNSSALLQNGAQGNRTSPCSVDSGTSSHNQGYFVVVAIDFGTTYSGYAFSFTRDPDNIHMMKKWDGGDPGVFNQKTPTTLLLSPEGTFHSFGYSARDYYHDLDEEEAKGWLYFEKFKMTLHHSEAGIASPDYPEQLLIALEPEAASIYCRRMRLHQLVPEETHFQRSSFQWQKEREAESEAGSTITDKDFSSCVLPLQGIDGSFTAGTRYMVVDCGGGTVDITVHELLDKQGTLKELQKASGGPYGAMGVDMEFENLLCDIFGEDFIQQFKSKRPTGYVDLMIAFEARKRNANPYKTNPLNISLPYSFIEFYEKYKGSSAETAIKKSSHKNVKWSSQGMLRLEPSAMEGLFRRTVEKIRQHIENIINQKDIRIDHIFLVGGFAESLILQKEIKDAFSSRLRVIIPQGVSLAILKGAVLFGLDPTTINIRRLRMTYGVGVLNRFIHGVHPREKLVIKDGIQWCADVFDKFVINEQSVDVGDVVVRRYTPAKDGQSCSVIHIYCSEKDNVYFITDPGVKRCATLILDLSDSRFIQGREIQTQMMFGDTEIKVSALDVTTGKCVKAEVDFLNQ</sequence>
<evidence type="ECO:0000313" key="3">
    <source>
        <dbReference type="Proteomes" id="UP000886998"/>
    </source>
</evidence>
<dbReference type="EMBL" id="BMAV01009947">
    <property type="protein sequence ID" value="GFY54590.1"/>
    <property type="molecule type" value="Genomic_DNA"/>
</dbReference>
<evidence type="ECO:0000313" key="2">
    <source>
        <dbReference type="EMBL" id="GFY54590.1"/>
    </source>
</evidence>
<dbReference type="Gene3D" id="3.30.420.40">
    <property type="match status" value="1"/>
</dbReference>
<evidence type="ECO:0000256" key="1">
    <source>
        <dbReference type="SAM" id="MobiDB-lite"/>
    </source>
</evidence>
<feature type="compositionally biased region" description="Polar residues" evidence="1">
    <location>
        <begin position="906"/>
        <end position="915"/>
    </location>
</feature>
<accession>A0A8X6XJ41</accession>
<dbReference type="SUPFAM" id="SSF53067">
    <property type="entry name" value="Actin-like ATPase domain"/>
    <property type="match status" value="1"/>
</dbReference>
<comment type="caution">
    <text evidence="2">The sequence shown here is derived from an EMBL/GenBank/DDBJ whole genome shotgun (WGS) entry which is preliminary data.</text>
</comment>
<reference evidence="2" key="1">
    <citation type="submission" date="2020-08" db="EMBL/GenBank/DDBJ databases">
        <title>Multicomponent nature underlies the extraordinary mechanical properties of spider dragline silk.</title>
        <authorList>
            <person name="Kono N."/>
            <person name="Nakamura H."/>
            <person name="Mori M."/>
            <person name="Yoshida Y."/>
            <person name="Ohtoshi R."/>
            <person name="Malay A.D."/>
            <person name="Moran D.A.P."/>
            <person name="Tomita M."/>
            <person name="Numata K."/>
            <person name="Arakawa K."/>
        </authorList>
    </citation>
    <scope>NUCLEOTIDE SEQUENCE</scope>
</reference>
<organism evidence="2 3">
    <name type="scientific">Trichonephila inaurata madagascariensis</name>
    <dbReference type="NCBI Taxonomy" id="2747483"/>
    <lineage>
        <taxon>Eukaryota</taxon>
        <taxon>Metazoa</taxon>
        <taxon>Ecdysozoa</taxon>
        <taxon>Arthropoda</taxon>
        <taxon>Chelicerata</taxon>
        <taxon>Arachnida</taxon>
        <taxon>Araneae</taxon>
        <taxon>Araneomorphae</taxon>
        <taxon>Entelegynae</taxon>
        <taxon>Araneoidea</taxon>
        <taxon>Nephilidae</taxon>
        <taxon>Trichonephila</taxon>
        <taxon>Trichonephila inaurata</taxon>
    </lineage>
</organism>
<protein>
    <submittedName>
        <fullName evidence="2">Heat shock 70 kDa protein 12A</fullName>
    </submittedName>
</protein>
<feature type="compositionally biased region" description="Basic and acidic residues" evidence="1">
    <location>
        <begin position="1023"/>
        <end position="1034"/>
    </location>
</feature>
<dbReference type="PANTHER" id="PTHR14187:SF46">
    <property type="entry name" value="HEAT SHOCK 70 KDA PROTEIN 12A"/>
    <property type="match status" value="1"/>
</dbReference>
<dbReference type="Proteomes" id="UP000886998">
    <property type="component" value="Unassembled WGS sequence"/>
</dbReference>
<name>A0A8X6XJ41_9ARAC</name>
<dbReference type="PANTHER" id="PTHR14187">
    <property type="entry name" value="ALPHA KINASE/ELONGATION FACTOR 2 KINASE"/>
    <property type="match status" value="1"/>
</dbReference>
<feature type="region of interest" description="Disordered" evidence="1">
    <location>
        <begin position="106"/>
        <end position="129"/>
    </location>
</feature>
<feature type="region of interest" description="Disordered" evidence="1">
    <location>
        <begin position="1023"/>
        <end position="1042"/>
    </location>
</feature>
<keyword evidence="2" id="KW-0346">Stress response</keyword>
<feature type="region of interest" description="Disordered" evidence="1">
    <location>
        <begin position="187"/>
        <end position="206"/>
    </location>
</feature>
<feature type="region of interest" description="Disordered" evidence="1">
    <location>
        <begin position="888"/>
        <end position="926"/>
    </location>
</feature>
<feature type="compositionally biased region" description="Low complexity" evidence="1">
    <location>
        <begin position="916"/>
        <end position="926"/>
    </location>
</feature>
<proteinExistence type="predicted"/>
<feature type="compositionally biased region" description="Polar residues" evidence="1">
    <location>
        <begin position="114"/>
        <end position="129"/>
    </location>
</feature>
<keyword evidence="3" id="KW-1185">Reference proteome</keyword>
<dbReference type="OrthoDB" id="2963168at2759"/>
<dbReference type="InterPro" id="IPR043129">
    <property type="entry name" value="ATPase_NBD"/>
</dbReference>
<gene>
    <name evidence="2" type="primary">Hspa12a</name>
    <name evidence="2" type="ORF">TNIN_218371</name>
</gene>